<evidence type="ECO:0000313" key="2">
    <source>
        <dbReference type="Proteomes" id="UP000075683"/>
    </source>
</evidence>
<sequence length="50" mass="5137">MGRIESGGKGKPGFLPLIAFFAGNPGAPDLFSSGCIKGKGDLPWITGYLP</sequence>
<dbReference type="STRING" id="301148.B4135_3423"/>
<name>A0A150LFT6_9BACI</name>
<evidence type="ECO:0000313" key="1">
    <source>
        <dbReference type="EMBL" id="KYD10622.1"/>
    </source>
</evidence>
<accession>A0A150LFT6</accession>
<dbReference type="AlphaFoldDB" id="A0A150LFT6"/>
<organism evidence="1 2">
    <name type="scientific">Caldibacillus debilis</name>
    <dbReference type="NCBI Taxonomy" id="301148"/>
    <lineage>
        <taxon>Bacteria</taxon>
        <taxon>Bacillati</taxon>
        <taxon>Bacillota</taxon>
        <taxon>Bacilli</taxon>
        <taxon>Bacillales</taxon>
        <taxon>Bacillaceae</taxon>
        <taxon>Caldibacillus</taxon>
    </lineage>
</organism>
<proteinExistence type="predicted"/>
<reference evidence="1 2" key="1">
    <citation type="submission" date="2016-01" db="EMBL/GenBank/DDBJ databases">
        <title>Draft Genome Sequences of Seven Thermophilic Sporeformers Isolated from Foods.</title>
        <authorList>
            <person name="Berendsen E.M."/>
            <person name="Wells-Bennik M.H."/>
            <person name="Krawcyk A.O."/>
            <person name="De Jong A."/>
            <person name="Holsappel S."/>
            <person name="Eijlander R.T."/>
            <person name="Kuipers O.P."/>
        </authorList>
    </citation>
    <scope>NUCLEOTIDE SEQUENCE [LARGE SCALE GENOMIC DNA]</scope>
    <source>
        <strain evidence="1 2">B4135</strain>
    </source>
</reference>
<protein>
    <submittedName>
        <fullName evidence="1">Uncharacterized protein</fullName>
    </submittedName>
</protein>
<dbReference type="EMBL" id="LQYT01000117">
    <property type="protein sequence ID" value="KYD10622.1"/>
    <property type="molecule type" value="Genomic_DNA"/>
</dbReference>
<dbReference type="Proteomes" id="UP000075683">
    <property type="component" value="Unassembled WGS sequence"/>
</dbReference>
<comment type="caution">
    <text evidence="1">The sequence shown here is derived from an EMBL/GenBank/DDBJ whole genome shotgun (WGS) entry which is preliminary data.</text>
</comment>
<gene>
    <name evidence="1" type="ORF">B4135_3423</name>
</gene>